<gene>
    <name evidence="3" type="ORF">CU098_008741</name>
</gene>
<accession>A0A367KS36</accession>
<keyword evidence="2" id="KW-1133">Transmembrane helix</keyword>
<evidence type="ECO:0000313" key="4">
    <source>
        <dbReference type="Proteomes" id="UP000253551"/>
    </source>
</evidence>
<dbReference type="AlphaFoldDB" id="A0A367KS36"/>
<dbReference type="OrthoDB" id="3981028at2759"/>
<protein>
    <submittedName>
        <fullName evidence="3">Uncharacterized protein</fullName>
    </submittedName>
</protein>
<dbReference type="Proteomes" id="UP000253551">
    <property type="component" value="Unassembled WGS sequence"/>
</dbReference>
<comment type="caution">
    <text evidence="3">The sequence shown here is derived from an EMBL/GenBank/DDBJ whole genome shotgun (WGS) entry which is preliminary data.</text>
</comment>
<organism evidence="3 4">
    <name type="scientific">Rhizopus stolonifer</name>
    <name type="common">Rhizopus nigricans</name>
    <dbReference type="NCBI Taxonomy" id="4846"/>
    <lineage>
        <taxon>Eukaryota</taxon>
        <taxon>Fungi</taxon>
        <taxon>Fungi incertae sedis</taxon>
        <taxon>Mucoromycota</taxon>
        <taxon>Mucoromycotina</taxon>
        <taxon>Mucoromycetes</taxon>
        <taxon>Mucorales</taxon>
        <taxon>Mucorineae</taxon>
        <taxon>Rhizopodaceae</taxon>
        <taxon>Rhizopus</taxon>
    </lineage>
</organism>
<keyword evidence="2" id="KW-0472">Membrane</keyword>
<evidence type="ECO:0000256" key="2">
    <source>
        <dbReference type="SAM" id="Phobius"/>
    </source>
</evidence>
<keyword evidence="4" id="KW-1185">Reference proteome</keyword>
<proteinExistence type="predicted"/>
<feature type="transmembrane region" description="Helical" evidence="2">
    <location>
        <begin position="268"/>
        <end position="287"/>
    </location>
</feature>
<sequence length="316" mass="36084">MSAEILYDKALKSFLLKKHSLAASNCIKAIAVIHDNEDLRFNAWMLYLNIASTAGTLTPHMAKLLDIKEPSNMCYVIWTKLKENYSTTSNIDSRLVSSFITMTINLNQLSVAKDIIEEWFTCLSDATLDYVSNQTKKEEKHDVLTCTYIDLVESYVTRILPGLDEFETADTFIEYNTVLTESKLKKRKTKEEHDKAAQSAVLEAEKRRISEAEMEKEEKEPKPEKEKEESEASYSNIINAVHRSNPKRQTNRLVLLKSWMNQIAIKGALPYATILLIALSLTALLNGQRGRFSNALQNLFIKFYQTIKMGTTVTYM</sequence>
<reference evidence="3 4" key="1">
    <citation type="journal article" date="2018" name="G3 (Bethesda)">
        <title>Phylogenetic and Phylogenomic Definition of Rhizopus Species.</title>
        <authorList>
            <person name="Gryganskyi A.P."/>
            <person name="Golan J."/>
            <person name="Dolatabadi S."/>
            <person name="Mondo S."/>
            <person name="Robb S."/>
            <person name="Idnurm A."/>
            <person name="Muszewska A."/>
            <person name="Steczkiewicz K."/>
            <person name="Masonjones S."/>
            <person name="Liao H.L."/>
            <person name="Gajdeczka M.T."/>
            <person name="Anike F."/>
            <person name="Vuek A."/>
            <person name="Anishchenko I.M."/>
            <person name="Voigt K."/>
            <person name="de Hoog G.S."/>
            <person name="Smith M.E."/>
            <person name="Heitman J."/>
            <person name="Vilgalys R."/>
            <person name="Stajich J.E."/>
        </authorList>
    </citation>
    <scope>NUCLEOTIDE SEQUENCE [LARGE SCALE GENOMIC DNA]</scope>
    <source>
        <strain evidence="3 4">LSU 92-RS-03</strain>
    </source>
</reference>
<dbReference type="STRING" id="4846.A0A367KS36"/>
<keyword evidence="2" id="KW-0812">Transmembrane</keyword>
<feature type="region of interest" description="Disordered" evidence="1">
    <location>
        <begin position="207"/>
        <end position="233"/>
    </location>
</feature>
<dbReference type="EMBL" id="PJQM01000507">
    <property type="protein sequence ID" value="RCI05015.1"/>
    <property type="molecule type" value="Genomic_DNA"/>
</dbReference>
<evidence type="ECO:0000256" key="1">
    <source>
        <dbReference type="SAM" id="MobiDB-lite"/>
    </source>
</evidence>
<feature type="compositionally biased region" description="Basic and acidic residues" evidence="1">
    <location>
        <begin position="207"/>
        <end position="230"/>
    </location>
</feature>
<name>A0A367KS36_RHIST</name>
<evidence type="ECO:0000313" key="3">
    <source>
        <dbReference type="EMBL" id="RCI05015.1"/>
    </source>
</evidence>